<sequence length="135" mass="15609">MESRWDGLPNSRQQELYWASAAAMYVYCKFHIHRYRSSYPNQFLCYYQNPADYDHPITYICELGCCSNGCCKTEQLVQMNSYKLALIMLLAFIMTVIIAIVALITIYAINRKRQKYPQVVANSFDSGSVISYVSI</sequence>
<evidence type="ECO:0000256" key="1">
    <source>
        <dbReference type="SAM" id="Phobius"/>
    </source>
</evidence>
<dbReference type="Proteomes" id="UP000274756">
    <property type="component" value="Unassembled WGS sequence"/>
</dbReference>
<evidence type="ECO:0000313" key="5">
    <source>
        <dbReference type="WBParaSite" id="DME_0000191901-mRNA-1"/>
    </source>
</evidence>
<keyword evidence="4" id="KW-1185">Reference proteome</keyword>
<name>A0A0N4U518_DRAME</name>
<dbReference type="EMBL" id="UYYG01001155">
    <property type="protein sequence ID" value="VDN56306.1"/>
    <property type="molecule type" value="Genomic_DNA"/>
</dbReference>
<evidence type="ECO:0000313" key="3">
    <source>
        <dbReference type="Proteomes" id="UP000038040"/>
    </source>
</evidence>
<feature type="transmembrane region" description="Helical" evidence="1">
    <location>
        <begin position="84"/>
        <end position="109"/>
    </location>
</feature>
<dbReference type="Proteomes" id="UP000038040">
    <property type="component" value="Unplaced"/>
</dbReference>
<dbReference type="OrthoDB" id="5844701at2759"/>
<protein>
    <submittedName>
        <fullName evidence="5">CX domain-containing protein</fullName>
    </submittedName>
</protein>
<dbReference type="WBParaSite" id="DME_0000191901-mRNA-1">
    <property type="protein sequence ID" value="DME_0000191901-mRNA-1"/>
    <property type="gene ID" value="DME_0000191901"/>
</dbReference>
<proteinExistence type="predicted"/>
<evidence type="ECO:0000313" key="4">
    <source>
        <dbReference type="Proteomes" id="UP000274756"/>
    </source>
</evidence>
<reference evidence="5" key="1">
    <citation type="submission" date="2017-02" db="UniProtKB">
        <authorList>
            <consortium name="WormBaseParasite"/>
        </authorList>
    </citation>
    <scope>IDENTIFICATION</scope>
</reference>
<keyword evidence="1" id="KW-0472">Membrane</keyword>
<keyword evidence="1" id="KW-1133">Transmembrane helix</keyword>
<accession>A0A0N4U518</accession>
<gene>
    <name evidence="2" type="ORF">DME_LOCUS6279</name>
</gene>
<dbReference type="AlphaFoldDB" id="A0A0N4U518"/>
<keyword evidence="1" id="KW-0812">Transmembrane</keyword>
<reference evidence="2 4" key="2">
    <citation type="submission" date="2018-11" db="EMBL/GenBank/DDBJ databases">
        <authorList>
            <consortium name="Pathogen Informatics"/>
        </authorList>
    </citation>
    <scope>NUCLEOTIDE SEQUENCE [LARGE SCALE GENOMIC DNA]</scope>
</reference>
<evidence type="ECO:0000313" key="2">
    <source>
        <dbReference type="EMBL" id="VDN56306.1"/>
    </source>
</evidence>
<organism evidence="3 5">
    <name type="scientific">Dracunculus medinensis</name>
    <name type="common">Guinea worm</name>
    <dbReference type="NCBI Taxonomy" id="318479"/>
    <lineage>
        <taxon>Eukaryota</taxon>
        <taxon>Metazoa</taxon>
        <taxon>Ecdysozoa</taxon>
        <taxon>Nematoda</taxon>
        <taxon>Chromadorea</taxon>
        <taxon>Rhabditida</taxon>
        <taxon>Spirurina</taxon>
        <taxon>Dracunculoidea</taxon>
        <taxon>Dracunculidae</taxon>
        <taxon>Dracunculus</taxon>
    </lineage>
</organism>